<keyword evidence="5 9" id="KW-1133">Transmembrane helix</keyword>
<comment type="similarity">
    <text evidence="7">Belongs to the glycosyltransferase 87 family.</text>
</comment>
<keyword evidence="3" id="KW-0808">Transferase</keyword>
<gene>
    <name evidence="10" type="ORF">GCM10011376_19020</name>
</gene>
<evidence type="ECO:0000256" key="7">
    <source>
        <dbReference type="ARBA" id="ARBA00024033"/>
    </source>
</evidence>
<name>A0ABQ3HI12_9ACTN</name>
<dbReference type="EMBL" id="BNAD01000004">
    <property type="protein sequence ID" value="GHE17292.1"/>
    <property type="molecule type" value="Genomic_DNA"/>
</dbReference>
<evidence type="ECO:0000256" key="1">
    <source>
        <dbReference type="ARBA" id="ARBA00004651"/>
    </source>
</evidence>
<accession>A0ABQ3HI12</accession>
<dbReference type="Proteomes" id="UP000597341">
    <property type="component" value="Unassembled WGS sequence"/>
</dbReference>
<evidence type="ECO:0000256" key="5">
    <source>
        <dbReference type="ARBA" id="ARBA00022989"/>
    </source>
</evidence>
<dbReference type="Pfam" id="PF09594">
    <property type="entry name" value="GT87"/>
    <property type="match status" value="1"/>
</dbReference>
<sequence>MTDIRPLALALRALAWAGSLIFAWLSVTLVATELGFGVDSHAYWSAWRGEMYGAAPATRDAYLYSPAFAQALWPLAQLPWPAFAVIWALGATAAIVWLAAGAGKTWAVPLFLLGTFEILTGNVNWVLAVIAVVGLRLPGVWTIALMTKVTPALGPVWFLARGEWRQLGTSIAWAATLVALSVSISPDLWRQWWDFLTTHSGSAAGQVGSAFLPPLWIRLPAVVALVVWGARTDRVWTLPVGMALSSPVSGIGQLVVLLAIPRLLKRDAAGVAPPGRRTGSTRVRTWPGARRAAGR</sequence>
<evidence type="ECO:0000313" key="10">
    <source>
        <dbReference type="EMBL" id="GHE17292.1"/>
    </source>
</evidence>
<dbReference type="InterPro" id="IPR018584">
    <property type="entry name" value="GT87"/>
</dbReference>
<feature type="transmembrane region" description="Helical" evidence="9">
    <location>
        <begin position="240"/>
        <end position="260"/>
    </location>
</feature>
<evidence type="ECO:0000313" key="11">
    <source>
        <dbReference type="Proteomes" id="UP000597341"/>
    </source>
</evidence>
<feature type="transmembrane region" description="Helical" evidence="9">
    <location>
        <begin position="110"/>
        <end position="133"/>
    </location>
</feature>
<evidence type="ECO:0008006" key="12">
    <source>
        <dbReference type="Google" id="ProtNLM"/>
    </source>
</evidence>
<keyword evidence="4 9" id="KW-0812">Transmembrane</keyword>
<evidence type="ECO:0000256" key="6">
    <source>
        <dbReference type="ARBA" id="ARBA00023136"/>
    </source>
</evidence>
<reference evidence="11" key="1">
    <citation type="journal article" date="2019" name="Int. J. Syst. Evol. Microbiol.">
        <title>The Global Catalogue of Microorganisms (GCM) 10K type strain sequencing project: providing services to taxonomists for standard genome sequencing and annotation.</title>
        <authorList>
            <consortium name="The Broad Institute Genomics Platform"/>
            <consortium name="The Broad Institute Genome Sequencing Center for Infectious Disease"/>
            <person name="Wu L."/>
            <person name="Ma J."/>
        </authorList>
    </citation>
    <scope>NUCLEOTIDE SEQUENCE [LARGE SCALE GENOMIC DNA]</scope>
    <source>
        <strain evidence="11">CGMCC 1.12791</strain>
    </source>
</reference>
<evidence type="ECO:0000256" key="8">
    <source>
        <dbReference type="SAM" id="MobiDB-lite"/>
    </source>
</evidence>
<evidence type="ECO:0000256" key="2">
    <source>
        <dbReference type="ARBA" id="ARBA00022475"/>
    </source>
</evidence>
<protein>
    <recommendedName>
        <fullName evidence="12">DUF2029 domain-containing protein</fullName>
    </recommendedName>
</protein>
<feature type="transmembrane region" description="Helical" evidence="9">
    <location>
        <begin position="78"/>
        <end position="98"/>
    </location>
</feature>
<comment type="subcellular location">
    <subcellularLocation>
        <location evidence="1">Cell membrane</location>
        <topology evidence="1">Multi-pass membrane protein</topology>
    </subcellularLocation>
</comment>
<evidence type="ECO:0000256" key="4">
    <source>
        <dbReference type="ARBA" id="ARBA00022692"/>
    </source>
</evidence>
<feature type="transmembrane region" description="Helical" evidence="9">
    <location>
        <begin position="209"/>
        <end position="228"/>
    </location>
</feature>
<evidence type="ECO:0000256" key="3">
    <source>
        <dbReference type="ARBA" id="ARBA00022679"/>
    </source>
</evidence>
<keyword evidence="2" id="KW-1003">Cell membrane</keyword>
<organism evidence="10 11">
    <name type="scientific">Nocardioides flavus</name>
    <name type="common">ex Wang et al. 2016</name>
    <dbReference type="NCBI Taxonomy" id="2058780"/>
    <lineage>
        <taxon>Bacteria</taxon>
        <taxon>Bacillati</taxon>
        <taxon>Actinomycetota</taxon>
        <taxon>Actinomycetes</taxon>
        <taxon>Propionibacteriales</taxon>
        <taxon>Nocardioidaceae</taxon>
        <taxon>Nocardioides</taxon>
    </lineage>
</organism>
<feature type="region of interest" description="Disordered" evidence="8">
    <location>
        <begin position="271"/>
        <end position="295"/>
    </location>
</feature>
<feature type="transmembrane region" description="Helical" evidence="9">
    <location>
        <begin position="139"/>
        <end position="159"/>
    </location>
</feature>
<keyword evidence="11" id="KW-1185">Reference proteome</keyword>
<feature type="transmembrane region" description="Helical" evidence="9">
    <location>
        <begin position="7"/>
        <end position="27"/>
    </location>
</feature>
<comment type="caution">
    <text evidence="10">The sequence shown here is derived from an EMBL/GenBank/DDBJ whole genome shotgun (WGS) entry which is preliminary data.</text>
</comment>
<dbReference type="RefSeq" id="WP_191279238.1">
    <property type="nucleotide sequence ID" value="NZ_BNAD01000004.1"/>
</dbReference>
<keyword evidence="6 9" id="KW-0472">Membrane</keyword>
<proteinExistence type="inferred from homology"/>
<evidence type="ECO:0000256" key="9">
    <source>
        <dbReference type="SAM" id="Phobius"/>
    </source>
</evidence>
<feature type="transmembrane region" description="Helical" evidence="9">
    <location>
        <begin position="171"/>
        <end position="189"/>
    </location>
</feature>